<dbReference type="PANTHER" id="PTHR22550:SF5">
    <property type="entry name" value="LEUCINE ZIPPER PROTEIN 4"/>
    <property type="match status" value="1"/>
</dbReference>
<dbReference type="SUPFAM" id="SSF53300">
    <property type="entry name" value="vWA-like"/>
    <property type="match status" value="1"/>
</dbReference>
<proteinExistence type="predicted"/>
<evidence type="ECO:0000259" key="6">
    <source>
        <dbReference type="PROSITE" id="PS50234"/>
    </source>
</evidence>
<reference evidence="7 8" key="1">
    <citation type="submission" date="2018-06" db="EMBL/GenBank/DDBJ databases">
        <title>Extensive metabolic versatility and redundancy in microbially diverse, dynamic hydrothermal sediments.</title>
        <authorList>
            <person name="Dombrowski N."/>
            <person name="Teske A."/>
            <person name="Baker B.J."/>
        </authorList>
    </citation>
    <scope>NUCLEOTIDE SEQUENCE [LARGE SCALE GENOMIC DNA]</scope>
    <source>
        <strain evidence="7">B35_G9</strain>
    </source>
</reference>
<evidence type="ECO:0000256" key="1">
    <source>
        <dbReference type="ARBA" id="ARBA00022475"/>
    </source>
</evidence>
<evidence type="ECO:0000256" key="4">
    <source>
        <dbReference type="ARBA" id="ARBA00023136"/>
    </source>
</evidence>
<feature type="transmembrane region" description="Helical" evidence="5">
    <location>
        <begin position="48"/>
        <end position="69"/>
    </location>
</feature>
<keyword evidence="2 5" id="KW-0812">Transmembrane</keyword>
<accession>A0A660S8D5</accession>
<evidence type="ECO:0000256" key="5">
    <source>
        <dbReference type="SAM" id="Phobius"/>
    </source>
</evidence>
<comment type="caution">
    <text evidence="7">The sequence shown here is derived from an EMBL/GenBank/DDBJ whole genome shotgun (WGS) entry which is preliminary data.</text>
</comment>
<dbReference type="PRINTS" id="PR00453">
    <property type="entry name" value="VWFADOMAIN"/>
</dbReference>
<dbReference type="Proteomes" id="UP000282321">
    <property type="component" value="Unassembled WGS sequence"/>
</dbReference>
<evidence type="ECO:0000313" key="7">
    <source>
        <dbReference type="EMBL" id="RKX65630.1"/>
    </source>
</evidence>
<keyword evidence="3 5" id="KW-1133">Transmembrane helix</keyword>
<gene>
    <name evidence="7" type="ORF">DRP44_05900</name>
</gene>
<feature type="transmembrane region" description="Helical" evidence="5">
    <location>
        <begin position="6"/>
        <end position="24"/>
    </location>
</feature>
<dbReference type="Pfam" id="PF00092">
    <property type="entry name" value="VWA"/>
    <property type="match status" value="1"/>
</dbReference>
<dbReference type="NCBIfam" id="TIGR02226">
    <property type="entry name" value="two_anch"/>
    <property type="match status" value="1"/>
</dbReference>
<keyword evidence="1" id="KW-1003">Cell membrane</keyword>
<dbReference type="Gene3D" id="3.40.50.410">
    <property type="entry name" value="von Willebrand factor, type A domain"/>
    <property type="match status" value="1"/>
</dbReference>
<evidence type="ECO:0000256" key="2">
    <source>
        <dbReference type="ARBA" id="ARBA00022692"/>
    </source>
</evidence>
<dbReference type="PANTHER" id="PTHR22550">
    <property type="entry name" value="SPORE GERMINATION PROTEIN"/>
    <property type="match status" value="1"/>
</dbReference>
<feature type="domain" description="VWFA" evidence="6">
    <location>
        <begin position="86"/>
        <end position="280"/>
    </location>
</feature>
<dbReference type="InterPro" id="IPR050768">
    <property type="entry name" value="UPF0353/GerABKA_families"/>
</dbReference>
<dbReference type="InterPro" id="IPR033881">
    <property type="entry name" value="vWA_BatA_type"/>
</dbReference>
<dbReference type="AlphaFoldDB" id="A0A660S8D5"/>
<evidence type="ECO:0000256" key="3">
    <source>
        <dbReference type="ARBA" id="ARBA00022989"/>
    </source>
</evidence>
<keyword evidence="4 5" id="KW-0472">Membrane</keyword>
<dbReference type="SMART" id="SM00327">
    <property type="entry name" value="VWA"/>
    <property type="match status" value="1"/>
</dbReference>
<name>A0A660S8D5_UNCT6</name>
<sequence>MNHLASKYFLFLYLILPIVIYFSVKRKKASVNFPTIRYMKQSLRESKIIKYIPLSLRIIALSFIVFALARPQHGRTYQQVTTKGIDIVLVIDVSGSMAAIDLQPKNRLQSAINVADEFIKDRGNDRIGLVAFAKYAYIQCPLTANHTILLGQLHRLRLGMIEDGTAIGLGLASAVNSLKNSKAKSKVVILLTDGRNNAGEVDPITAGEIASALGIKVYTIGVGSRSEVLFPYKVPGFGTRYMKIKSDVDEKTLKKIADETGGIYFRADNTEALKNIYKKIDEMEKTKIIVKKRSVYKELYAKYLIIALIFLFFEFFVSKLIINRIV</sequence>
<dbReference type="CDD" id="cd01467">
    <property type="entry name" value="vWA_BatA_type"/>
    <property type="match status" value="1"/>
</dbReference>
<dbReference type="InterPro" id="IPR011933">
    <property type="entry name" value="Double_TM_dom"/>
</dbReference>
<organism evidence="7 8">
    <name type="scientific">candidate division TA06 bacterium</name>
    <dbReference type="NCBI Taxonomy" id="2250710"/>
    <lineage>
        <taxon>Bacteria</taxon>
        <taxon>Bacteria division TA06</taxon>
    </lineage>
</organism>
<evidence type="ECO:0000313" key="8">
    <source>
        <dbReference type="Proteomes" id="UP000282321"/>
    </source>
</evidence>
<dbReference type="Pfam" id="PF07584">
    <property type="entry name" value="BatA"/>
    <property type="match status" value="1"/>
</dbReference>
<dbReference type="EMBL" id="QNBC01000080">
    <property type="protein sequence ID" value="RKX65630.1"/>
    <property type="molecule type" value="Genomic_DNA"/>
</dbReference>
<dbReference type="PROSITE" id="PS50234">
    <property type="entry name" value="VWFA"/>
    <property type="match status" value="1"/>
</dbReference>
<dbReference type="InterPro" id="IPR024163">
    <property type="entry name" value="Aerotolerance_reg_N"/>
</dbReference>
<protein>
    <submittedName>
        <fullName evidence="7">Aerotolerance regulator BatA</fullName>
    </submittedName>
</protein>
<feature type="transmembrane region" description="Helical" evidence="5">
    <location>
        <begin position="300"/>
        <end position="322"/>
    </location>
</feature>
<dbReference type="InterPro" id="IPR036465">
    <property type="entry name" value="vWFA_dom_sf"/>
</dbReference>
<dbReference type="InterPro" id="IPR002035">
    <property type="entry name" value="VWF_A"/>
</dbReference>